<protein>
    <submittedName>
        <fullName evidence="2">Uncharacterized protein</fullName>
    </submittedName>
</protein>
<dbReference type="Proteomes" id="UP000196536">
    <property type="component" value="Unassembled WGS sequence"/>
</dbReference>
<dbReference type="RefSeq" id="WP_087618750.1">
    <property type="nucleotide sequence ID" value="NZ_JAKVJF010000008.1"/>
</dbReference>
<reference evidence="2 3" key="1">
    <citation type="submission" date="2017-05" db="EMBL/GenBank/DDBJ databases">
        <title>Acinetobacter populi ANC 5415 (= PBJ7), whole genome shotgun sequencing project.</title>
        <authorList>
            <person name="Nemec A."/>
            <person name="Radolfova-Krizova L."/>
        </authorList>
    </citation>
    <scope>NUCLEOTIDE SEQUENCE [LARGE SCALE GENOMIC DNA]</scope>
    <source>
        <strain evidence="2 3">PBJ7</strain>
    </source>
</reference>
<sequence>MKSKNNQKIQPDWWSKTFAGLFLGLAFGIAMGSLVSLLTLGHFERSLVPQFGMWTIPWVWMALFFLAYLFPKGWQAVVTYSIANLIAYACVFWLRG</sequence>
<evidence type="ECO:0000313" key="3">
    <source>
        <dbReference type="Proteomes" id="UP000196536"/>
    </source>
</evidence>
<keyword evidence="1" id="KW-0472">Membrane</keyword>
<evidence type="ECO:0000256" key="1">
    <source>
        <dbReference type="SAM" id="Phobius"/>
    </source>
</evidence>
<accession>A0A1Z9Z0Z6</accession>
<organism evidence="2 3">
    <name type="scientific">Acinetobacter populi</name>
    <dbReference type="NCBI Taxonomy" id="1582270"/>
    <lineage>
        <taxon>Bacteria</taxon>
        <taxon>Pseudomonadati</taxon>
        <taxon>Pseudomonadota</taxon>
        <taxon>Gammaproteobacteria</taxon>
        <taxon>Moraxellales</taxon>
        <taxon>Moraxellaceae</taxon>
        <taxon>Acinetobacter</taxon>
    </lineage>
</organism>
<dbReference type="OrthoDB" id="8911335at2"/>
<keyword evidence="1" id="KW-1133">Transmembrane helix</keyword>
<name>A0A1Z9Z0Z6_9GAMM</name>
<evidence type="ECO:0000313" key="2">
    <source>
        <dbReference type="EMBL" id="OUY08125.1"/>
    </source>
</evidence>
<gene>
    <name evidence="2" type="ORF">CAP51_00430</name>
</gene>
<proteinExistence type="predicted"/>
<dbReference type="AlphaFoldDB" id="A0A1Z9Z0Z6"/>
<feature type="transmembrane region" description="Helical" evidence="1">
    <location>
        <begin position="77"/>
        <end position="94"/>
    </location>
</feature>
<keyword evidence="1" id="KW-0812">Transmembrane</keyword>
<comment type="caution">
    <text evidence="2">The sequence shown here is derived from an EMBL/GenBank/DDBJ whole genome shotgun (WGS) entry which is preliminary data.</text>
</comment>
<keyword evidence="3" id="KW-1185">Reference proteome</keyword>
<feature type="transmembrane region" description="Helical" evidence="1">
    <location>
        <begin position="51"/>
        <end position="70"/>
    </location>
</feature>
<feature type="transmembrane region" description="Helical" evidence="1">
    <location>
        <begin position="21"/>
        <end position="39"/>
    </location>
</feature>
<dbReference type="EMBL" id="NEXX01000001">
    <property type="protein sequence ID" value="OUY08125.1"/>
    <property type="molecule type" value="Genomic_DNA"/>
</dbReference>